<keyword evidence="2" id="KW-1185">Reference proteome</keyword>
<reference evidence="1 2" key="1">
    <citation type="journal article" date="2019" name="Int. J. Syst. Evol. Microbiol.">
        <title>The Global Catalogue of Microorganisms (GCM) 10K type strain sequencing project: providing services to taxonomists for standard genome sequencing and annotation.</title>
        <authorList>
            <consortium name="The Broad Institute Genomics Platform"/>
            <consortium name="The Broad Institute Genome Sequencing Center for Infectious Disease"/>
            <person name="Wu L."/>
            <person name="Ma J."/>
        </authorList>
    </citation>
    <scope>NUCLEOTIDE SEQUENCE [LARGE SCALE GENOMIC DNA]</scope>
    <source>
        <strain evidence="1 2">JCM 16083</strain>
    </source>
</reference>
<comment type="caution">
    <text evidence="1">The sequence shown here is derived from an EMBL/GenBank/DDBJ whole genome shotgun (WGS) entry which is preliminary data.</text>
</comment>
<dbReference type="EMBL" id="BAAAFH010000021">
    <property type="protein sequence ID" value="GAA0876045.1"/>
    <property type="molecule type" value="Genomic_DNA"/>
</dbReference>
<proteinExistence type="predicted"/>
<evidence type="ECO:0000313" key="2">
    <source>
        <dbReference type="Proteomes" id="UP001501126"/>
    </source>
</evidence>
<protein>
    <submittedName>
        <fullName evidence="1">Uncharacterized protein</fullName>
    </submittedName>
</protein>
<organism evidence="1 2">
    <name type="scientific">Wandonia haliotis</name>
    <dbReference type="NCBI Taxonomy" id="574963"/>
    <lineage>
        <taxon>Bacteria</taxon>
        <taxon>Pseudomonadati</taxon>
        <taxon>Bacteroidota</taxon>
        <taxon>Flavobacteriia</taxon>
        <taxon>Flavobacteriales</taxon>
        <taxon>Crocinitomicaceae</taxon>
        <taxon>Wandonia</taxon>
    </lineage>
</organism>
<name>A0ABN1MRS2_9FLAO</name>
<evidence type="ECO:0000313" key="1">
    <source>
        <dbReference type="EMBL" id="GAA0876045.1"/>
    </source>
</evidence>
<dbReference type="Proteomes" id="UP001501126">
    <property type="component" value="Unassembled WGS sequence"/>
</dbReference>
<accession>A0ABN1MRS2</accession>
<dbReference type="RefSeq" id="WP_343788179.1">
    <property type="nucleotide sequence ID" value="NZ_BAAAFH010000021.1"/>
</dbReference>
<sequence>MKTEEIFTNDAWDDLSQELFWERLKKKRTNKIHFIKTKAFVFLDKPSVEEKEIGINILEEAIKTYFSEKSTILSKEKYPSIYKEEIIRTAVLLAEILVKQDRIQKATELLDLAEKDLFTQEQPENWNCQTYFFNDAYVLRAEIAIHNKNATLAKQCIQQARRLQESDFMKYLEIETRLAWLTQDFSETDKKWSDWYALEEYPFETLMQIDYTSAVNNEVSMDFWDAAETFRVNHESVLGEDNIESLKRLDNALKFNKNYSIERLDKTYLRERYIHELGAYIGEVVNKELNGKWIKESTLTSSNVQIGNELISPFKMAYDTVFLKRRLAEDLLNTIQK</sequence>
<gene>
    <name evidence="1" type="ORF">GCM10009118_24550</name>
</gene>